<evidence type="ECO:0000256" key="8">
    <source>
        <dbReference type="ARBA" id="ARBA00023170"/>
    </source>
</evidence>
<evidence type="ECO:0000256" key="2">
    <source>
        <dbReference type="ARBA" id="ARBA00022475"/>
    </source>
</evidence>
<evidence type="ECO:0000256" key="5">
    <source>
        <dbReference type="ARBA" id="ARBA00022989"/>
    </source>
</evidence>
<dbReference type="Pfam" id="PF07679">
    <property type="entry name" value="I-set"/>
    <property type="match status" value="1"/>
</dbReference>
<dbReference type="GeneID" id="119735876"/>
<dbReference type="InterPro" id="IPR007110">
    <property type="entry name" value="Ig-like_dom"/>
</dbReference>
<dbReference type="Gene3D" id="2.60.40.10">
    <property type="entry name" value="Immunoglobulins"/>
    <property type="match status" value="2"/>
</dbReference>
<proteinExistence type="predicted"/>
<dbReference type="AlphaFoldDB" id="A0A914AQN3"/>
<dbReference type="InterPro" id="IPR036179">
    <property type="entry name" value="Ig-like_dom_sf"/>
</dbReference>
<dbReference type="OrthoDB" id="10055806at2759"/>
<dbReference type="InterPro" id="IPR013783">
    <property type="entry name" value="Ig-like_fold"/>
</dbReference>
<keyword evidence="5 12" id="KW-1133">Transmembrane helix</keyword>
<dbReference type="GO" id="GO:0006955">
    <property type="term" value="P:immune response"/>
    <property type="evidence" value="ECO:0007669"/>
    <property type="project" value="TreeGrafter"/>
</dbReference>
<dbReference type="SUPFAM" id="SSF48726">
    <property type="entry name" value="Immunoglobulin"/>
    <property type="match status" value="2"/>
</dbReference>
<accession>A0A914AQN3</accession>
<dbReference type="SMART" id="SM00409">
    <property type="entry name" value="IG"/>
    <property type="match status" value="2"/>
</dbReference>
<dbReference type="PANTHER" id="PTHR25466">
    <property type="entry name" value="T-LYMPHOCYTE ACTIVATION ANTIGEN"/>
    <property type="match status" value="1"/>
</dbReference>
<feature type="transmembrane region" description="Helical" evidence="12">
    <location>
        <begin position="242"/>
        <end position="266"/>
    </location>
</feature>
<dbReference type="Proteomes" id="UP000887568">
    <property type="component" value="Unplaced"/>
</dbReference>
<evidence type="ECO:0000256" key="4">
    <source>
        <dbReference type="ARBA" id="ARBA00022729"/>
    </source>
</evidence>
<dbReference type="GO" id="GO:0009897">
    <property type="term" value="C:external side of plasma membrane"/>
    <property type="evidence" value="ECO:0007669"/>
    <property type="project" value="TreeGrafter"/>
</dbReference>
<dbReference type="InterPro" id="IPR003598">
    <property type="entry name" value="Ig_sub2"/>
</dbReference>
<feature type="signal peptide" evidence="13">
    <location>
        <begin position="1"/>
        <end position="22"/>
    </location>
</feature>
<protein>
    <recommendedName>
        <fullName evidence="14">Ig-like domain-containing protein</fullName>
    </recommendedName>
</protein>
<dbReference type="PANTHER" id="PTHR25466:SF14">
    <property type="entry name" value="BUTYROPHILIN SUBFAMILY 2 MEMBER A2-LIKE-RELATED"/>
    <property type="match status" value="1"/>
</dbReference>
<keyword evidence="4 13" id="KW-0732">Signal</keyword>
<feature type="domain" description="Ig-like" evidence="14">
    <location>
        <begin position="129"/>
        <end position="229"/>
    </location>
</feature>
<evidence type="ECO:0000256" key="10">
    <source>
        <dbReference type="ARBA" id="ARBA00023319"/>
    </source>
</evidence>
<keyword evidence="2" id="KW-1003">Cell membrane</keyword>
<keyword evidence="3 12" id="KW-0812">Transmembrane</keyword>
<dbReference type="SMART" id="SM00408">
    <property type="entry name" value="IGc2"/>
    <property type="match status" value="2"/>
</dbReference>
<reference evidence="15" key="1">
    <citation type="submission" date="2022-11" db="UniProtKB">
        <authorList>
            <consortium name="EnsemblMetazoa"/>
        </authorList>
    </citation>
    <scope>IDENTIFICATION</scope>
</reference>
<dbReference type="InterPro" id="IPR013098">
    <property type="entry name" value="Ig_I-set"/>
</dbReference>
<dbReference type="InterPro" id="IPR051713">
    <property type="entry name" value="T-cell_Activation_Regulation"/>
</dbReference>
<comment type="subcellular location">
    <subcellularLocation>
        <location evidence="1">Cell membrane</location>
        <topology evidence="1">Single-pass type I membrane protein</topology>
    </subcellularLocation>
</comment>
<keyword evidence="10" id="KW-0393">Immunoglobulin domain</keyword>
<dbReference type="Pfam" id="PF13927">
    <property type="entry name" value="Ig_3"/>
    <property type="match status" value="1"/>
</dbReference>
<organism evidence="15 16">
    <name type="scientific">Patiria miniata</name>
    <name type="common">Bat star</name>
    <name type="synonym">Asterina miniata</name>
    <dbReference type="NCBI Taxonomy" id="46514"/>
    <lineage>
        <taxon>Eukaryota</taxon>
        <taxon>Metazoa</taxon>
        <taxon>Echinodermata</taxon>
        <taxon>Eleutherozoa</taxon>
        <taxon>Asterozoa</taxon>
        <taxon>Asteroidea</taxon>
        <taxon>Valvatacea</taxon>
        <taxon>Valvatida</taxon>
        <taxon>Asterinidae</taxon>
        <taxon>Patiria</taxon>
    </lineage>
</organism>
<evidence type="ECO:0000256" key="6">
    <source>
        <dbReference type="ARBA" id="ARBA00023136"/>
    </source>
</evidence>
<sequence length="473" mass="51174">MNQLYALICICVFGAACHLSCGMGITETTSMFNGIIGGGIALECFVKSVPFGFPNINFKWLLGNKPLHDVCTEEGNTKTGKYDYHHDNHGCNLTINSLELTDEGCYRCEAQYSATTVWKNSTLTVNAPPNDVCIINATTGEIYSGDVNVGPDTDQTFTCLATDTKPPAVITWTFAGKNTSGKTRVVGTRLHNTSSTFTVPSFQPGQRENLTCTATGAGGKVVTNIRLLSQHQKSDPSMQSQMSLIFIAVGIAAALLLVLVAAIVCWKRQRDNVPSDGNQPVVHYTRTGPDRPTASVSPVLSTVVGPSDAGNIYEENTFLPSSQSPPAATTPSISSIQAARNFRRYNPGNREVETVVLPGPPVEQSDMPTTSNQQPATIISKEVLMYADLHHTKTHPLGVPPIRTEPPTQYADNDNFLISTPVEIPPLFRDDAPSLGVEGQSVDDLEEGGKEERAPPRPLRGNPIPYLVRDWQM</sequence>
<keyword evidence="8" id="KW-0675">Receptor</keyword>
<keyword evidence="9" id="KW-0325">Glycoprotein</keyword>
<name>A0A914AQN3_PATMI</name>
<feature type="region of interest" description="Disordered" evidence="11">
    <location>
        <begin position="431"/>
        <end position="463"/>
    </location>
</feature>
<evidence type="ECO:0000256" key="3">
    <source>
        <dbReference type="ARBA" id="ARBA00022692"/>
    </source>
</evidence>
<dbReference type="InterPro" id="IPR003599">
    <property type="entry name" value="Ig_sub"/>
</dbReference>
<dbReference type="EnsemblMetazoa" id="XM_038209821.1">
    <property type="protein sequence ID" value="XP_038065749.1"/>
    <property type="gene ID" value="LOC119735876"/>
</dbReference>
<evidence type="ECO:0000259" key="14">
    <source>
        <dbReference type="PROSITE" id="PS50835"/>
    </source>
</evidence>
<keyword evidence="6 12" id="KW-0472">Membrane</keyword>
<keyword evidence="7" id="KW-1015">Disulfide bond</keyword>
<dbReference type="GO" id="GO:0071222">
    <property type="term" value="P:cellular response to lipopolysaccharide"/>
    <property type="evidence" value="ECO:0007669"/>
    <property type="project" value="TreeGrafter"/>
</dbReference>
<dbReference type="CDD" id="cd00096">
    <property type="entry name" value="Ig"/>
    <property type="match status" value="1"/>
</dbReference>
<feature type="chain" id="PRO_5037917449" description="Ig-like domain-containing protein" evidence="13">
    <location>
        <begin position="23"/>
        <end position="473"/>
    </location>
</feature>
<keyword evidence="16" id="KW-1185">Reference proteome</keyword>
<feature type="domain" description="Ig-like" evidence="14">
    <location>
        <begin position="37"/>
        <end position="124"/>
    </location>
</feature>
<dbReference type="GO" id="GO:0007166">
    <property type="term" value="P:cell surface receptor signaling pathway"/>
    <property type="evidence" value="ECO:0007669"/>
    <property type="project" value="TreeGrafter"/>
</dbReference>
<evidence type="ECO:0000256" key="7">
    <source>
        <dbReference type="ARBA" id="ARBA00023157"/>
    </source>
</evidence>
<evidence type="ECO:0000256" key="1">
    <source>
        <dbReference type="ARBA" id="ARBA00004251"/>
    </source>
</evidence>
<dbReference type="PROSITE" id="PS50835">
    <property type="entry name" value="IG_LIKE"/>
    <property type="match status" value="2"/>
</dbReference>
<evidence type="ECO:0000256" key="12">
    <source>
        <dbReference type="SAM" id="Phobius"/>
    </source>
</evidence>
<evidence type="ECO:0000313" key="15">
    <source>
        <dbReference type="EnsemblMetazoa" id="XP_038065749.1"/>
    </source>
</evidence>
<evidence type="ECO:0000256" key="9">
    <source>
        <dbReference type="ARBA" id="ARBA00023180"/>
    </source>
</evidence>
<evidence type="ECO:0000256" key="13">
    <source>
        <dbReference type="SAM" id="SignalP"/>
    </source>
</evidence>
<evidence type="ECO:0000256" key="11">
    <source>
        <dbReference type="SAM" id="MobiDB-lite"/>
    </source>
</evidence>
<evidence type="ECO:0000313" key="16">
    <source>
        <dbReference type="Proteomes" id="UP000887568"/>
    </source>
</evidence>
<dbReference type="RefSeq" id="XP_038065749.1">
    <property type="nucleotide sequence ID" value="XM_038209821.1"/>
</dbReference>